<accession>A0AAV8SA97</accession>
<organism evidence="1 2">
    <name type="scientific">Erythroxylum novogranatense</name>
    <dbReference type="NCBI Taxonomy" id="1862640"/>
    <lineage>
        <taxon>Eukaryota</taxon>
        <taxon>Viridiplantae</taxon>
        <taxon>Streptophyta</taxon>
        <taxon>Embryophyta</taxon>
        <taxon>Tracheophyta</taxon>
        <taxon>Spermatophyta</taxon>
        <taxon>Magnoliopsida</taxon>
        <taxon>eudicotyledons</taxon>
        <taxon>Gunneridae</taxon>
        <taxon>Pentapetalae</taxon>
        <taxon>rosids</taxon>
        <taxon>fabids</taxon>
        <taxon>Malpighiales</taxon>
        <taxon>Erythroxylaceae</taxon>
        <taxon>Erythroxylum</taxon>
    </lineage>
</organism>
<reference evidence="1 2" key="1">
    <citation type="submission" date="2021-09" db="EMBL/GenBank/DDBJ databases">
        <title>Genomic insights and catalytic innovation underlie evolution of tropane alkaloids biosynthesis.</title>
        <authorList>
            <person name="Wang Y.-J."/>
            <person name="Tian T."/>
            <person name="Huang J.-P."/>
            <person name="Huang S.-X."/>
        </authorList>
    </citation>
    <scope>NUCLEOTIDE SEQUENCE [LARGE SCALE GENOMIC DNA]</scope>
    <source>
        <strain evidence="1">KIB-2018</strain>
        <tissue evidence="1">Leaf</tissue>
    </source>
</reference>
<evidence type="ECO:0000313" key="1">
    <source>
        <dbReference type="EMBL" id="KAJ8749127.1"/>
    </source>
</evidence>
<comment type="caution">
    <text evidence="1">The sequence shown here is derived from an EMBL/GenBank/DDBJ whole genome shotgun (WGS) entry which is preliminary data.</text>
</comment>
<proteinExistence type="predicted"/>
<evidence type="ECO:0000313" key="2">
    <source>
        <dbReference type="Proteomes" id="UP001159364"/>
    </source>
</evidence>
<sequence>MVYSSPMAEFPPNLDDGELWLPSDIFINEVPSIIGSFSCMNDEQLVRQFAALSFLQNHRPRPSSNLAQVICFSQPLLACKTLGTLAWLFNCSIAFVFLPSSQRVKPELGDFSLNRLSPPGCFRCHGSAELGQRCVGYQKGSLFPRPNSFCDFRVQPQVANHLETSAWLAQGHHSRQHLTRVNPCQGRGFGSGSVGFVRDSGGTGVFHPRIVKPTTTTASDVRKKQGLGNRQEIQATWPRNHMTREPIKKLQEDCYYYLPPEMGLPQDWTY</sequence>
<dbReference type="AlphaFoldDB" id="A0AAV8SA97"/>
<dbReference type="Proteomes" id="UP001159364">
    <property type="component" value="Linkage Group LG12"/>
</dbReference>
<keyword evidence="2" id="KW-1185">Reference proteome</keyword>
<protein>
    <submittedName>
        <fullName evidence="1">Uncharacterized protein</fullName>
    </submittedName>
</protein>
<name>A0AAV8SA97_9ROSI</name>
<dbReference type="PANTHER" id="PTHR33356">
    <property type="entry name" value="TIP41-LIKE PROTEIN"/>
    <property type="match status" value="1"/>
</dbReference>
<dbReference type="EMBL" id="JAIWQS010000012">
    <property type="protein sequence ID" value="KAJ8749127.1"/>
    <property type="molecule type" value="Genomic_DNA"/>
</dbReference>
<gene>
    <name evidence="1" type="ORF">K2173_013734</name>
</gene>
<dbReference type="PANTHER" id="PTHR33356:SF34">
    <property type="match status" value="1"/>
</dbReference>